<name>A0A0R3UDI2_MESCO</name>
<dbReference type="EMBL" id="UXSR01002959">
    <property type="protein sequence ID" value="VDD78978.1"/>
    <property type="molecule type" value="Genomic_DNA"/>
</dbReference>
<keyword evidence="3" id="KW-1185">Reference proteome</keyword>
<sequence>MPYNVTTHSEMHDALRPDAFYPQIQSNGPVSTDDSDGASSEEDDSEPKASRGQRRRCRRYPLKLRTAPLA</sequence>
<gene>
    <name evidence="2" type="ORF">MCOS_LOCUS4981</name>
</gene>
<dbReference type="STRING" id="53468.A0A0R3UDI2"/>
<accession>A0A0R3UDI2</accession>
<organism evidence="2 3">
    <name type="scientific">Mesocestoides corti</name>
    <name type="common">Flatworm</name>
    <dbReference type="NCBI Taxonomy" id="53468"/>
    <lineage>
        <taxon>Eukaryota</taxon>
        <taxon>Metazoa</taxon>
        <taxon>Spiralia</taxon>
        <taxon>Lophotrochozoa</taxon>
        <taxon>Platyhelminthes</taxon>
        <taxon>Cestoda</taxon>
        <taxon>Eucestoda</taxon>
        <taxon>Cyclophyllidea</taxon>
        <taxon>Mesocestoididae</taxon>
        <taxon>Mesocestoides</taxon>
    </lineage>
</organism>
<evidence type="ECO:0000313" key="3">
    <source>
        <dbReference type="Proteomes" id="UP000267029"/>
    </source>
</evidence>
<feature type="compositionally biased region" description="Acidic residues" evidence="1">
    <location>
        <begin position="33"/>
        <end position="45"/>
    </location>
</feature>
<feature type="region of interest" description="Disordered" evidence="1">
    <location>
        <begin position="1"/>
        <end position="70"/>
    </location>
</feature>
<proteinExistence type="predicted"/>
<feature type="compositionally biased region" description="Basic residues" evidence="1">
    <location>
        <begin position="51"/>
        <end position="62"/>
    </location>
</feature>
<evidence type="ECO:0000313" key="4">
    <source>
        <dbReference type="WBParaSite" id="MCU_014304-RA"/>
    </source>
</evidence>
<reference evidence="4" key="2">
    <citation type="submission" date="2019-11" db="UniProtKB">
        <authorList>
            <consortium name="WormBaseParasite"/>
        </authorList>
    </citation>
    <scope>IDENTIFICATION</scope>
</reference>
<protein>
    <submittedName>
        <fullName evidence="2 4">Uncharacterized protein</fullName>
    </submittedName>
</protein>
<dbReference type="WBParaSite" id="MCU_014304-RA">
    <property type="protein sequence ID" value="MCU_014304-RA"/>
    <property type="gene ID" value="MCU_014304"/>
</dbReference>
<dbReference type="Proteomes" id="UP000267029">
    <property type="component" value="Unassembled WGS sequence"/>
</dbReference>
<dbReference type="AlphaFoldDB" id="A0A0R3UDI2"/>
<evidence type="ECO:0000313" key="2">
    <source>
        <dbReference type="EMBL" id="VDD78978.1"/>
    </source>
</evidence>
<evidence type="ECO:0000256" key="1">
    <source>
        <dbReference type="SAM" id="MobiDB-lite"/>
    </source>
</evidence>
<reference evidence="2 3" key="1">
    <citation type="submission" date="2018-10" db="EMBL/GenBank/DDBJ databases">
        <authorList>
            <consortium name="Pathogen Informatics"/>
        </authorList>
    </citation>
    <scope>NUCLEOTIDE SEQUENCE [LARGE SCALE GENOMIC DNA]</scope>
</reference>
<dbReference type="OrthoDB" id="6272043at2759"/>